<feature type="transmembrane region" description="Helical" evidence="9">
    <location>
        <begin position="7"/>
        <end position="29"/>
    </location>
</feature>
<dbReference type="PANTHER" id="PTHR15822">
    <property type="entry name" value="TRAF AND TNF RECEPTOR-ASSOCIATED PROTEIN"/>
    <property type="match status" value="1"/>
</dbReference>
<evidence type="ECO:0000313" key="12">
    <source>
        <dbReference type="Proteomes" id="UP000095597"/>
    </source>
</evidence>
<evidence type="ECO:0000256" key="9">
    <source>
        <dbReference type="SAM" id="Phobius"/>
    </source>
</evidence>
<keyword evidence="9" id="KW-0472">Membrane</keyword>
<accession>A0A173SCF2</accession>
<dbReference type="PANTHER" id="PTHR15822:SF4">
    <property type="entry name" value="TYROSYL-DNA PHOSPHODIESTERASE 2"/>
    <property type="match status" value="1"/>
</dbReference>
<gene>
    <name evidence="11" type="ORF">ERS852573_00956</name>
</gene>
<dbReference type="OrthoDB" id="7616949at2"/>
<keyword evidence="5" id="KW-0227">DNA damage</keyword>
<dbReference type="SUPFAM" id="SSF56219">
    <property type="entry name" value="DNase I-like"/>
    <property type="match status" value="1"/>
</dbReference>
<sequence length="349" mass="38835">MKKFGKILGGIILGIVLILLAAVAILTALEYRPDQIETLNTTSGKQSISTGDSMTILTYNTGYAGLSKDEDFFMDGGSKVMPETKDLVKHNMKGIAGILNDADADVCFLQEVDIDSKRSYHINEKAYYEKALGVDGIFACNFKCVYVPYPLPTIGKVESGLVTYSDYKVSEASRIALPESFKWPVKTCNLKRCMLETRIPIKGSDKELVLINFHLEAYDSGEGKIAQRKVLVKKLKEEYEKGNYVIAGGDFNQTFDGMDTYPIHDKDSWVPGKVGKEDIPEGFSYAVSDNVPTCRLLNGPYSGNYDDSQVYVLDGFIVSDNLKIDQVENIDTQFEYTDHQPVKLNVTLK</sequence>
<dbReference type="RefSeq" id="WP_055213827.1">
    <property type="nucleotide sequence ID" value="NZ_CAXSPU010000013.1"/>
</dbReference>
<evidence type="ECO:0000256" key="4">
    <source>
        <dbReference type="ARBA" id="ARBA00022723"/>
    </source>
</evidence>
<dbReference type="GO" id="GO:0004518">
    <property type="term" value="F:nuclease activity"/>
    <property type="evidence" value="ECO:0007669"/>
    <property type="project" value="UniProtKB-KW"/>
</dbReference>
<proteinExistence type="predicted"/>
<evidence type="ECO:0000256" key="2">
    <source>
        <dbReference type="ARBA" id="ARBA00001946"/>
    </source>
</evidence>
<keyword evidence="9" id="KW-0812">Transmembrane</keyword>
<dbReference type="EMBL" id="CYXO01000004">
    <property type="protein sequence ID" value="CUM88032.1"/>
    <property type="molecule type" value="Genomic_DNA"/>
</dbReference>
<keyword evidence="4" id="KW-0479">Metal-binding</keyword>
<evidence type="ECO:0000256" key="3">
    <source>
        <dbReference type="ARBA" id="ARBA00022722"/>
    </source>
</evidence>
<evidence type="ECO:0000256" key="7">
    <source>
        <dbReference type="ARBA" id="ARBA00022842"/>
    </source>
</evidence>
<comment type="cofactor">
    <cofactor evidence="2">
        <name>Mg(2+)</name>
        <dbReference type="ChEBI" id="CHEBI:18420"/>
    </cofactor>
</comment>
<dbReference type="AlphaFoldDB" id="A0A173SCF2"/>
<name>A0A173SCF2_9FIRM</name>
<evidence type="ECO:0000259" key="10">
    <source>
        <dbReference type="Pfam" id="PF03372"/>
    </source>
</evidence>
<dbReference type="GO" id="GO:0046872">
    <property type="term" value="F:metal ion binding"/>
    <property type="evidence" value="ECO:0007669"/>
    <property type="project" value="UniProtKB-KW"/>
</dbReference>
<feature type="domain" description="Endonuclease/exonuclease/phosphatase" evidence="10">
    <location>
        <begin position="59"/>
        <end position="277"/>
    </location>
</feature>
<protein>
    <submittedName>
        <fullName evidence="11">Uncharacterized protein conserved in bacteria</fullName>
    </submittedName>
</protein>
<dbReference type="Pfam" id="PF03372">
    <property type="entry name" value="Exo_endo_phos"/>
    <property type="match status" value="1"/>
</dbReference>
<organism evidence="11 12">
    <name type="scientific">Dorea longicatena</name>
    <dbReference type="NCBI Taxonomy" id="88431"/>
    <lineage>
        <taxon>Bacteria</taxon>
        <taxon>Bacillati</taxon>
        <taxon>Bacillota</taxon>
        <taxon>Clostridia</taxon>
        <taxon>Lachnospirales</taxon>
        <taxon>Lachnospiraceae</taxon>
        <taxon>Dorea</taxon>
    </lineage>
</organism>
<dbReference type="GO" id="GO:0006281">
    <property type="term" value="P:DNA repair"/>
    <property type="evidence" value="ECO:0007669"/>
    <property type="project" value="UniProtKB-KW"/>
</dbReference>
<dbReference type="Gene3D" id="3.60.10.10">
    <property type="entry name" value="Endonuclease/exonuclease/phosphatase"/>
    <property type="match status" value="1"/>
</dbReference>
<keyword evidence="8" id="KW-0234">DNA repair</keyword>
<dbReference type="GO" id="GO:0016787">
    <property type="term" value="F:hydrolase activity"/>
    <property type="evidence" value="ECO:0007669"/>
    <property type="project" value="UniProtKB-KW"/>
</dbReference>
<keyword evidence="7" id="KW-0460">Magnesium</keyword>
<comment type="cofactor">
    <cofactor evidence="1">
        <name>Mn(2+)</name>
        <dbReference type="ChEBI" id="CHEBI:29035"/>
    </cofactor>
</comment>
<dbReference type="InterPro" id="IPR036691">
    <property type="entry name" value="Endo/exonu/phosph_ase_sf"/>
</dbReference>
<evidence type="ECO:0000256" key="5">
    <source>
        <dbReference type="ARBA" id="ARBA00022763"/>
    </source>
</evidence>
<keyword evidence="3" id="KW-0540">Nuclease</keyword>
<keyword evidence="9" id="KW-1133">Transmembrane helix</keyword>
<evidence type="ECO:0000313" key="11">
    <source>
        <dbReference type="EMBL" id="CUM88032.1"/>
    </source>
</evidence>
<dbReference type="Proteomes" id="UP000095597">
    <property type="component" value="Unassembled WGS sequence"/>
</dbReference>
<keyword evidence="6" id="KW-0378">Hydrolase</keyword>
<reference evidence="11 12" key="1">
    <citation type="submission" date="2015-09" db="EMBL/GenBank/DDBJ databases">
        <authorList>
            <consortium name="Pathogen Informatics"/>
        </authorList>
    </citation>
    <scope>NUCLEOTIDE SEQUENCE [LARGE SCALE GENOMIC DNA]</scope>
    <source>
        <strain evidence="11 12">2789STDY5834961</strain>
    </source>
</reference>
<evidence type="ECO:0000256" key="8">
    <source>
        <dbReference type="ARBA" id="ARBA00023204"/>
    </source>
</evidence>
<evidence type="ECO:0000256" key="1">
    <source>
        <dbReference type="ARBA" id="ARBA00001936"/>
    </source>
</evidence>
<dbReference type="InterPro" id="IPR051547">
    <property type="entry name" value="TDP2-like"/>
</dbReference>
<evidence type="ECO:0000256" key="6">
    <source>
        <dbReference type="ARBA" id="ARBA00022801"/>
    </source>
</evidence>
<dbReference type="InterPro" id="IPR005135">
    <property type="entry name" value="Endo/exonuclease/phosphatase"/>
</dbReference>